<evidence type="ECO:0000256" key="11">
    <source>
        <dbReference type="ARBA" id="ARBA00023136"/>
    </source>
</evidence>
<keyword evidence="6" id="KW-0479">Metal-binding</keyword>
<keyword evidence="4" id="KW-0349">Heme</keyword>
<reference evidence="12 13" key="1">
    <citation type="journal article" date="2020" name="BMC Genomics">
        <title>Intraspecific diversification of the crop wild relative Brassica cretica Lam. using demographic model selection.</title>
        <authorList>
            <person name="Kioukis A."/>
            <person name="Michalopoulou V.A."/>
            <person name="Briers L."/>
            <person name="Pirintsos S."/>
            <person name="Studholme D.J."/>
            <person name="Pavlidis P."/>
            <person name="Sarris P.F."/>
        </authorList>
    </citation>
    <scope>NUCLEOTIDE SEQUENCE [LARGE SCALE GENOMIC DNA]</scope>
    <source>
        <strain evidence="13">cv. PFS-1207/04</strain>
    </source>
</reference>
<evidence type="ECO:0000256" key="3">
    <source>
        <dbReference type="ARBA" id="ARBA00010617"/>
    </source>
</evidence>
<dbReference type="PANTHER" id="PTHR47947">
    <property type="entry name" value="CYTOCHROME P450 82C3-RELATED"/>
    <property type="match status" value="1"/>
</dbReference>
<evidence type="ECO:0000256" key="9">
    <source>
        <dbReference type="ARBA" id="ARBA00023004"/>
    </source>
</evidence>
<comment type="subcellular location">
    <subcellularLocation>
        <location evidence="2">Membrane</location>
    </subcellularLocation>
</comment>
<evidence type="ECO:0000256" key="10">
    <source>
        <dbReference type="ARBA" id="ARBA00023033"/>
    </source>
</evidence>
<keyword evidence="9" id="KW-0408">Iron</keyword>
<gene>
    <name evidence="12" type="ORF">DY000_02011737</name>
</gene>
<evidence type="ECO:0000256" key="5">
    <source>
        <dbReference type="ARBA" id="ARBA00022692"/>
    </source>
</evidence>
<accession>A0ABQ7CRG0</accession>
<dbReference type="InterPro" id="IPR036396">
    <property type="entry name" value="Cyt_P450_sf"/>
</dbReference>
<keyword evidence="11" id="KW-0472">Membrane</keyword>
<dbReference type="EMBL" id="QGKV02000759">
    <property type="protein sequence ID" value="KAF3561914.1"/>
    <property type="molecule type" value="Genomic_DNA"/>
</dbReference>
<comment type="cofactor">
    <cofactor evidence="1">
        <name>heme</name>
        <dbReference type="ChEBI" id="CHEBI:30413"/>
    </cofactor>
</comment>
<comment type="similarity">
    <text evidence="3">Belongs to the cytochrome P450 family.</text>
</comment>
<comment type="caution">
    <text evidence="12">The sequence shown here is derived from an EMBL/GenBank/DDBJ whole genome shotgun (WGS) entry which is preliminary data.</text>
</comment>
<keyword evidence="5" id="KW-0812">Transmembrane</keyword>
<dbReference type="InterPro" id="IPR002401">
    <property type="entry name" value="Cyt_P450_E_grp-I"/>
</dbReference>
<dbReference type="InterPro" id="IPR001128">
    <property type="entry name" value="Cyt_P450"/>
</dbReference>
<proteinExistence type="inferred from homology"/>
<evidence type="ECO:0000313" key="13">
    <source>
        <dbReference type="Proteomes" id="UP000266723"/>
    </source>
</evidence>
<keyword evidence="13" id="KW-1185">Reference proteome</keyword>
<evidence type="ECO:0000256" key="8">
    <source>
        <dbReference type="ARBA" id="ARBA00023002"/>
    </source>
</evidence>
<evidence type="ECO:0000313" key="12">
    <source>
        <dbReference type="EMBL" id="KAF3561914.1"/>
    </source>
</evidence>
<name>A0ABQ7CRG0_BRACR</name>
<dbReference type="Proteomes" id="UP000266723">
    <property type="component" value="Unassembled WGS sequence"/>
</dbReference>
<dbReference type="Gene3D" id="1.10.630.10">
    <property type="entry name" value="Cytochrome P450"/>
    <property type="match status" value="1"/>
</dbReference>
<keyword evidence="8" id="KW-0560">Oxidoreductase</keyword>
<organism evidence="12 13">
    <name type="scientific">Brassica cretica</name>
    <name type="common">Mustard</name>
    <dbReference type="NCBI Taxonomy" id="69181"/>
    <lineage>
        <taxon>Eukaryota</taxon>
        <taxon>Viridiplantae</taxon>
        <taxon>Streptophyta</taxon>
        <taxon>Embryophyta</taxon>
        <taxon>Tracheophyta</taxon>
        <taxon>Spermatophyta</taxon>
        <taxon>Magnoliopsida</taxon>
        <taxon>eudicotyledons</taxon>
        <taxon>Gunneridae</taxon>
        <taxon>Pentapetalae</taxon>
        <taxon>rosids</taxon>
        <taxon>malvids</taxon>
        <taxon>Brassicales</taxon>
        <taxon>Brassicaceae</taxon>
        <taxon>Brassiceae</taxon>
        <taxon>Brassica</taxon>
    </lineage>
</organism>
<evidence type="ECO:0000256" key="1">
    <source>
        <dbReference type="ARBA" id="ARBA00001971"/>
    </source>
</evidence>
<dbReference type="InterPro" id="IPR050651">
    <property type="entry name" value="Plant_Cytochrome_P450_Monoox"/>
</dbReference>
<evidence type="ECO:0008006" key="14">
    <source>
        <dbReference type="Google" id="ProtNLM"/>
    </source>
</evidence>
<dbReference type="Pfam" id="PF00067">
    <property type="entry name" value="p450"/>
    <property type="match status" value="2"/>
</dbReference>
<evidence type="ECO:0000256" key="2">
    <source>
        <dbReference type="ARBA" id="ARBA00004370"/>
    </source>
</evidence>
<evidence type="ECO:0000256" key="6">
    <source>
        <dbReference type="ARBA" id="ARBA00022723"/>
    </source>
</evidence>
<keyword evidence="10" id="KW-0503">Monooxygenase</keyword>
<dbReference type="PRINTS" id="PR00463">
    <property type="entry name" value="EP450I"/>
</dbReference>
<sequence length="271" mass="30650">MHRCLRDLSLNLGPVFSLKLGSCRAVVITSASAAEEFLTHENDVVFANRPISTLFKIAGYNNTIVTVAPYGDHWRNLRRICNAEIFSTVRLRESLGIRRDEVRSLLRTIHAATSKGGSNLLELRPLLYRFTLNVVMRMVAGKRYYGEENVDAKEVQELIRETFELAGLTYGLVDENRANRGKNEFKNTMITHLLTLQESQPDYYTDEIIKGLVLVMLSAAAETTTVTLEWAMANLLNHPDVLAKVKTELNNVVSKEGRLMEESDRYALHCC</sequence>
<evidence type="ECO:0000256" key="7">
    <source>
        <dbReference type="ARBA" id="ARBA00022989"/>
    </source>
</evidence>
<evidence type="ECO:0000256" key="4">
    <source>
        <dbReference type="ARBA" id="ARBA00022617"/>
    </source>
</evidence>
<protein>
    <recommendedName>
        <fullName evidence="14">Cytochrome P450</fullName>
    </recommendedName>
</protein>
<keyword evidence="7" id="KW-1133">Transmembrane helix</keyword>
<dbReference type="PANTHER" id="PTHR47947:SF26">
    <property type="entry name" value="CYTOCHROME P450"/>
    <property type="match status" value="1"/>
</dbReference>
<dbReference type="SUPFAM" id="SSF48264">
    <property type="entry name" value="Cytochrome P450"/>
    <property type="match status" value="1"/>
</dbReference>